<feature type="domain" description="TonB-dependent receptor plug" evidence="9">
    <location>
        <begin position="123"/>
        <end position="246"/>
    </location>
</feature>
<keyword evidence="8" id="KW-0732">Signal</keyword>
<dbReference type="Proteomes" id="UP000186917">
    <property type="component" value="Unassembled WGS sequence"/>
</dbReference>
<dbReference type="Gene3D" id="2.60.40.1120">
    <property type="entry name" value="Carboxypeptidase-like, regulatory domain"/>
    <property type="match status" value="1"/>
</dbReference>
<dbReference type="InterPro" id="IPR037066">
    <property type="entry name" value="Plug_dom_sf"/>
</dbReference>
<gene>
    <name evidence="10" type="ORF">SAMN05421788_1057</name>
</gene>
<evidence type="ECO:0000256" key="7">
    <source>
        <dbReference type="PROSITE-ProRule" id="PRU01360"/>
    </source>
</evidence>
<comment type="similarity">
    <text evidence="7">Belongs to the TonB-dependent receptor family.</text>
</comment>
<feature type="signal peptide" evidence="8">
    <location>
        <begin position="1"/>
        <end position="29"/>
    </location>
</feature>
<sequence>MRRVQPITGMAKTCFISLCLCFLMLASQAQEKRKLTGHVQEANGAPVIGATIQDGNGKHLAQTDKNGDFTIDVLSTLKSIKVNYVGYKPLSVAVDKLGKIVLTQASAALDDVVIVGYGTQSRKKVTGAISSLSGDVIKNTPAVSFDAMLEGRIPNVSVQSSSGEPGAKTNIIIRGSTNVDYGNANGGNTQPLYVIDGVIFDLNNMVGSYSLANPLSLINPNDIETIDVLKDASAAAIYGARGGNGVIIVKTRRAPSNRPQVSFNAYGGLVTSPRLMSVITGNAERGAKLQLLNSQLGYGDIYNGNIPIQLTDSLNPAFNNSVDWQGMLLREATYLNNEELTVAGGFDNKNNYRFGINHYNEQGAVRGYGIDRIAPNLDLQLNPAPKMSVGLTLQMSKERRNHGAGIAGNPYLFTSWVFPTSLAQLSQKLVELYSGKGNRFDDNNLFLYNTSVRLTDTITRDLSLTTVYGMNNTIDKYAYFSPKELNGIQNVAYDISASNPNWTWETYAQYFKHIGNHNLALVGGFSAYQAKQYYTSSSAAGINVSGVYTLQTVPAGANLNTYSSIQTKTTQSYYGRFDYDYKGKYMLAGSLRRDASSIYSRDHRWGTFYAVSAGWNVADEAFFEPLKKVVNTFKIRASYGVTGQDPGSWYAKYQQLYADAGFYGATTGSLGGTATSPYLTGTPSTYNGTTVVSPYPFGNWYSSSATKSSNDVRWERYPQLDIGVDWSMFNNRVNFVVDWYQKDSKDKYLWMIPAGATTGYAYYSGNYADLTNRGLEISVNTNNMGPKSDFQWNTNFNISFNDGFITRLPNGGQDLLYGESWWQKTLSMGEPLFTYRDYITSGVYATEADVPTDPITGKKMTYMGSTMHAGDSKIIDQNGDYNINLDDKVNTGKSAMPRVTGGFTNTFSYKGFSLSIFANYSLGNYLINGTFSDALNGSGAYSAWGSVAGPAGVYSNMLNQFWQTSGDQTTYPRLVYGTGSTAQDPWNVARDYFLNKGGYLKIQQITAGYILPNQLANRLHVRRIRVYASVNNVHTFRQSKALVDPTVFDYTTGSSNVTYPTSVKTIVGLNVDL</sequence>
<evidence type="ECO:0000313" key="10">
    <source>
        <dbReference type="EMBL" id="SIT20458.1"/>
    </source>
</evidence>
<feature type="chain" id="PRO_5013292307" evidence="8">
    <location>
        <begin position="30"/>
        <end position="1073"/>
    </location>
</feature>
<dbReference type="NCBIfam" id="TIGR04057">
    <property type="entry name" value="SusC_RagA_signa"/>
    <property type="match status" value="1"/>
</dbReference>
<dbReference type="SUPFAM" id="SSF56935">
    <property type="entry name" value="Porins"/>
    <property type="match status" value="1"/>
</dbReference>
<dbReference type="NCBIfam" id="TIGR04056">
    <property type="entry name" value="OMP_RagA_SusC"/>
    <property type="match status" value="1"/>
</dbReference>
<keyword evidence="5 7" id="KW-0472">Membrane</keyword>
<evidence type="ECO:0000256" key="5">
    <source>
        <dbReference type="ARBA" id="ARBA00023136"/>
    </source>
</evidence>
<evidence type="ECO:0000256" key="8">
    <source>
        <dbReference type="SAM" id="SignalP"/>
    </source>
</evidence>
<dbReference type="Pfam" id="PF07715">
    <property type="entry name" value="Plug"/>
    <property type="match status" value="1"/>
</dbReference>
<keyword evidence="11" id="KW-1185">Reference proteome</keyword>
<dbReference type="Pfam" id="PF13715">
    <property type="entry name" value="CarbopepD_reg_2"/>
    <property type="match status" value="1"/>
</dbReference>
<dbReference type="STRING" id="477680.SAMN05421788_1057"/>
<keyword evidence="3 7" id="KW-1134">Transmembrane beta strand</keyword>
<proteinExistence type="inferred from homology"/>
<evidence type="ECO:0000256" key="4">
    <source>
        <dbReference type="ARBA" id="ARBA00022692"/>
    </source>
</evidence>
<dbReference type="EMBL" id="FTOR01000005">
    <property type="protein sequence ID" value="SIT20458.1"/>
    <property type="molecule type" value="Genomic_DNA"/>
</dbReference>
<dbReference type="InterPro" id="IPR036942">
    <property type="entry name" value="Beta-barrel_TonB_sf"/>
</dbReference>
<dbReference type="InterPro" id="IPR039426">
    <property type="entry name" value="TonB-dep_rcpt-like"/>
</dbReference>
<comment type="subcellular location">
    <subcellularLocation>
        <location evidence="1 7">Cell outer membrane</location>
        <topology evidence="1 7">Multi-pass membrane protein</topology>
    </subcellularLocation>
</comment>
<dbReference type="GO" id="GO:0009279">
    <property type="term" value="C:cell outer membrane"/>
    <property type="evidence" value="ECO:0007669"/>
    <property type="project" value="UniProtKB-SubCell"/>
</dbReference>
<dbReference type="PROSITE" id="PS52016">
    <property type="entry name" value="TONB_DEPENDENT_REC_3"/>
    <property type="match status" value="1"/>
</dbReference>
<dbReference type="Gene3D" id="2.170.130.10">
    <property type="entry name" value="TonB-dependent receptor, plug domain"/>
    <property type="match status" value="1"/>
</dbReference>
<dbReference type="InterPro" id="IPR008969">
    <property type="entry name" value="CarboxyPept-like_regulatory"/>
</dbReference>
<evidence type="ECO:0000256" key="1">
    <source>
        <dbReference type="ARBA" id="ARBA00004571"/>
    </source>
</evidence>
<dbReference type="Gene3D" id="2.40.170.20">
    <property type="entry name" value="TonB-dependent receptor, beta-barrel domain"/>
    <property type="match status" value="1"/>
</dbReference>
<evidence type="ECO:0000256" key="3">
    <source>
        <dbReference type="ARBA" id="ARBA00022452"/>
    </source>
</evidence>
<evidence type="ECO:0000256" key="2">
    <source>
        <dbReference type="ARBA" id="ARBA00022448"/>
    </source>
</evidence>
<evidence type="ECO:0000259" key="9">
    <source>
        <dbReference type="Pfam" id="PF07715"/>
    </source>
</evidence>
<dbReference type="InterPro" id="IPR023997">
    <property type="entry name" value="TonB-dep_OMP_SusC/RagA_CS"/>
</dbReference>
<keyword evidence="6 7" id="KW-0998">Cell outer membrane</keyword>
<organism evidence="10 11">
    <name type="scientific">Filimonas lacunae</name>
    <dbReference type="NCBI Taxonomy" id="477680"/>
    <lineage>
        <taxon>Bacteria</taxon>
        <taxon>Pseudomonadati</taxon>
        <taxon>Bacteroidota</taxon>
        <taxon>Chitinophagia</taxon>
        <taxon>Chitinophagales</taxon>
        <taxon>Chitinophagaceae</taxon>
        <taxon>Filimonas</taxon>
    </lineage>
</organism>
<dbReference type="InterPro" id="IPR012910">
    <property type="entry name" value="Plug_dom"/>
</dbReference>
<dbReference type="SUPFAM" id="SSF49464">
    <property type="entry name" value="Carboxypeptidase regulatory domain-like"/>
    <property type="match status" value="1"/>
</dbReference>
<accession>A0A1N7QC52</accession>
<evidence type="ECO:0000313" key="11">
    <source>
        <dbReference type="Proteomes" id="UP000186917"/>
    </source>
</evidence>
<dbReference type="InterPro" id="IPR023996">
    <property type="entry name" value="TonB-dep_OMP_SusC/RagA"/>
</dbReference>
<keyword evidence="2 7" id="KW-0813">Transport</keyword>
<reference evidence="11" key="1">
    <citation type="submission" date="2017-01" db="EMBL/GenBank/DDBJ databases">
        <authorList>
            <person name="Varghese N."/>
            <person name="Submissions S."/>
        </authorList>
    </citation>
    <scope>NUCLEOTIDE SEQUENCE [LARGE SCALE GENOMIC DNA]</scope>
    <source>
        <strain evidence="11">DSM 21054</strain>
    </source>
</reference>
<protein>
    <submittedName>
        <fullName evidence="10">TonB-linked outer membrane protein, SusC/RagA family</fullName>
    </submittedName>
</protein>
<dbReference type="RefSeq" id="WP_197705870.1">
    <property type="nucleotide sequence ID" value="NZ_AP017422.1"/>
</dbReference>
<evidence type="ECO:0000256" key="6">
    <source>
        <dbReference type="ARBA" id="ARBA00023237"/>
    </source>
</evidence>
<keyword evidence="4 7" id="KW-0812">Transmembrane</keyword>
<dbReference type="AlphaFoldDB" id="A0A1N7QC52"/>
<name>A0A1N7QC52_9BACT</name>